<accession>A0A9Q4DGJ2</accession>
<dbReference type="EMBL" id="JAPQFC010000001">
    <property type="protein sequence ID" value="MCY6522882.1"/>
    <property type="molecule type" value="Genomic_DNA"/>
</dbReference>
<protein>
    <recommendedName>
        <fullName evidence="3">Glycosyltransferase</fullName>
    </recommendedName>
</protein>
<dbReference type="Gene3D" id="3.40.50.2000">
    <property type="entry name" value="Glycogen Phosphorylase B"/>
    <property type="match status" value="1"/>
</dbReference>
<dbReference type="InterPro" id="IPR002201">
    <property type="entry name" value="Glyco_trans_9"/>
</dbReference>
<reference evidence="1" key="2">
    <citation type="submission" date="2022-12" db="EMBL/GenBank/DDBJ databases">
        <authorList>
            <person name="Kardos G."/>
            <person name="Sarkozi R."/>
            <person name="Laczko L."/>
            <person name="Marton S."/>
            <person name="Makrai L."/>
            <person name="Banyai K."/>
            <person name="Fodor L."/>
        </authorList>
    </citation>
    <scope>NUCLEOTIDE SEQUENCE</scope>
    <source>
        <strain evidence="1">84/14</strain>
    </source>
</reference>
<proteinExistence type="predicted"/>
<dbReference type="GO" id="GO:0016757">
    <property type="term" value="F:glycosyltransferase activity"/>
    <property type="evidence" value="ECO:0007669"/>
    <property type="project" value="InterPro"/>
</dbReference>
<dbReference type="Proteomes" id="UP001077788">
    <property type="component" value="Unassembled WGS sequence"/>
</dbReference>
<comment type="caution">
    <text evidence="1">The sequence shown here is derived from an EMBL/GenBank/DDBJ whole genome shotgun (WGS) entry which is preliminary data.</text>
</comment>
<gene>
    <name evidence="1" type="ORF">OYG11_01260</name>
</gene>
<dbReference type="SUPFAM" id="SSF53756">
    <property type="entry name" value="UDP-Glycosyltransferase/glycogen phosphorylase"/>
    <property type="match status" value="1"/>
</dbReference>
<reference evidence="1" key="1">
    <citation type="journal article" date="2021" name="Vet Sci">
        <title>O-Serogroups and Pathovirotypes of Escherichia coli Isolated from Post-Weaning Piglets Showing Diarrhoea and/or Oedema in South Korea.</title>
        <authorList>
            <person name="Byun J.W."/>
            <person name="Moon B.Y."/>
            <person name="Do K.H."/>
            <person name="Lee K."/>
            <person name="Lee H.Y."/>
            <person name="Kim W.I."/>
            <person name="So B."/>
            <person name="Lee W.K."/>
        </authorList>
    </citation>
    <scope>NUCLEOTIDE SEQUENCE</scope>
    <source>
        <strain evidence="1">84/14</strain>
    </source>
</reference>
<evidence type="ECO:0008006" key="3">
    <source>
        <dbReference type="Google" id="ProtNLM"/>
    </source>
</evidence>
<name>A0A9Q4DGJ2_ACTPL</name>
<sequence length="153" mass="17724">MKIGVVWAGSAKHNRNASRSLPFELFSQLFALDADFHCLQKELNETDYKQSDLFENLHIWQQDIGDFSDTAALIAQMDLVISIDTSVAHLAAAMSKPTWVMLSYHPDFRWLLTRQDSPWYDSVKLFRQDASLNWQSVIKNIQQQLQHILKENT</sequence>
<evidence type="ECO:0000313" key="2">
    <source>
        <dbReference type="Proteomes" id="UP001077788"/>
    </source>
</evidence>
<dbReference type="Pfam" id="PF01075">
    <property type="entry name" value="Glyco_transf_9"/>
    <property type="match status" value="1"/>
</dbReference>
<dbReference type="AlphaFoldDB" id="A0A9Q4DGJ2"/>
<evidence type="ECO:0000313" key="1">
    <source>
        <dbReference type="EMBL" id="MCY6522882.1"/>
    </source>
</evidence>
<organism evidence="1 2">
    <name type="scientific">Actinobacillus pleuropneumoniae</name>
    <name type="common">Haemophilus pleuropneumoniae</name>
    <dbReference type="NCBI Taxonomy" id="715"/>
    <lineage>
        <taxon>Bacteria</taxon>
        <taxon>Pseudomonadati</taxon>
        <taxon>Pseudomonadota</taxon>
        <taxon>Gammaproteobacteria</taxon>
        <taxon>Pasteurellales</taxon>
        <taxon>Pasteurellaceae</taxon>
        <taxon>Actinobacillus</taxon>
    </lineage>
</organism>